<dbReference type="Proteomes" id="UP000177383">
    <property type="component" value="Unassembled WGS sequence"/>
</dbReference>
<sequence>MIDGLSTPLEAIGVKPQINELAVNPQKVSDKLGVLEMTPSETTRYSQSIASLPNATIDFNSDPPATYLSLRSDDSRVTIDDVYEDKHTGKITEQPALDRWIKHYTNKCGPIKERISPGRNIIVEPMLDVSSAQVEYLPNNAKIIIINRADRPDSSQIDLVKNAIALGERVSSKFGITSEASDYLLIFTPQASLADSQQDTTERTIVVGTHNIADWNNSDISTVATHEKTHADVQTSLLAAGIDYDRLYTSHFLYPTLRFFNEGIATLAHETVRGKQPRSILKERYQEIPDQLRDAIEKGEYAFPSSYAESQGFNNILEQTATDYTQKVSLTQLLSRYLPAAVTDFCISKGIKIQDIAQVQLEKFQPVKQTVADKYGIKPDTVTIDVIETLEAIKKQKPDLFTEWDSSGRIAGEIEEICKQASIKPFEAISSISKQETANIAQEFISWLNK</sequence>
<gene>
    <name evidence="1" type="ORF">A2773_01965</name>
</gene>
<evidence type="ECO:0000313" key="2">
    <source>
        <dbReference type="Proteomes" id="UP000177383"/>
    </source>
</evidence>
<proteinExistence type="predicted"/>
<accession>A0A1F5ZKW2</accession>
<dbReference type="EMBL" id="MFJE01000068">
    <property type="protein sequence ID" value="OGG12954.1"/>
    <property type="molecule type" value="Genomic_DNA"/>
</dbReference>
<dbReference type="AlphaFoldDB" id="A0A1F5ZKW2"/>
<reference evidence="1 2" key="1">
    <citation type="journal article" date="2016" name="Nat. Commun.">
        <title>Thousands of microbial genomes shed light on interconnected biogeochemical processes in an aquifer system.</title>
        <authorList>
            <person name="Anantharaman K."/>
            <person name="Brown C.T."/>
            <person name="Hug L.A."/>
            <person name="Sharon I."/>
            <person name="Castelle C.J."/>
            <person name="Probst A.J."/>
            <person name="Thomas B.C."/>
            <person name="Singh A."/>
            <person name="Wilkins M.J."/>
            <person name="Karaoz U."/>
            <person name="Brodie E.L."/>
            <person name="Williams K.H."/>
            <person name="Hubbard S.S."/>
            <person name="Banfield J.F."/>
        </authorList>
    </citation>
    <scope>NUCLEOTIDE SEQUENCE [LARGE SCALE GENOMIC DNA]</scope>
</reference>
<evidence type="ECO:0000313" key="1">
    <source>
        <dbReference type="EMBL" id="OGG12954.1"/>
    </source>
</evidence>
<protein>
    <submittedName>
        <fullName evidence="1">Uncharacterized protein</fullName>
    </submittedName>
</protein>
<organism evidence="1 2">
    <name type="scientific">Candidatus Gottesmanbacteria bacterium RIFCSPHIGHO2_01_FULL_39_10</name>
    <dbReference type="NCBI Taxonomy" id="1798375"/>
    <lineage>
        <taxon>Bacteria</taxon>
        <taxon>Candidatus Gottesmaniibacteriota</taxon>
    </lineage>
</organism>
<comment type="caution">
    <text evidence="1">The sequence shown here is derived from an EMBL/GenBank/DDBJ whole genome shotgun (WGS) entry which is preliminary data.</text>
</comment>
<name>A0A1F5ZKW2_9BACT</name>